<evidence type="ECO:0000256" key="2">
    <source>
        <dbReference type="ARBA" id="ARBA00006311"/>
    </source>
</evidence>
<reference evidence="6" key="1">
    <citation type="journal article" date="2004" name="Nature">
        <title>Genome duplication in the teleost fish Tetraodon nigroviridis reveals the early vertebrate proto-karyotype.</title>
        <authorList>
            <person name="Jaillon O."/>
            <person name="Aury J.-M."/>
            <person name="Brunet F."/>
            <person name="Petit J.-L."/>
            <person name="Stange-Thomann N."/>
            <person name="Mauceli E."/>
            <person name="Bouneau L."/>
            <person name="Fischer C."/>
            <person name="Ozouf-Costaz C."/>
            <person name="Bernot A."/>
            <person name="Nicaud S."/>
            <person name="Jaffe D."/>
            <person name="Fisher S."/>
            <person name="Lutfalla G."/>
            <person name="Dossat C."/>
            <person name="Segurens B."/>
            <person name="Dasilva C."/>
            <person name="Salanoubat M."/>
            <person name="Levy M."/>
            <person name="Boudet N."/>
            <person name="Castellano S."/>
            <person name="Anthouard V."/>
            <person name="Jubin C."/>
            <person name="Castelli V."/>
            <person name="Katinka M."/>
            <person name="Vacherie B."/>
            <person name="Biemont C."/>
            <person name="Skalli Z."/>
            <person name="Cattolico L."/>
            <person name="Poulain J."/>
            <person name="De Berardinis V."/>
            <person name="Cruaud C."/>
            <person name="Duprat S."/>
            <person name="Brottier P."/>
            <person name="Coutanceau J.-P."/>
            <person name="Gouzy J."/>
            <person name="Parra G."/>
            <person name="Lardier G."/>
            <person name="Chapple C."/>
            <person name="McKernan K.J."/>
            <person name="McEwan P."/>
            <person name="Bosak S."/>
            <person name="Kellis M."/>
            <person name="Volff J.-N."/>
            <person name="Guigo R."/>
            <person name="Zody M.C."/>
            <person name="Mesirov J."/>
            <person name="Lindblad-Toh K."/>
            <person name="Birren B."/>
            <person name="Nusbaum C."/>
            <person name="Kahn D."/>
            <person name="Robinson-Rechavi M."/>
            <person name="Laudet V."/>
            <person name="Schachter V."/>
            <person name="Quetier F."/>
            <person name="Saurin W."/>
            <person name="Scarpelli C."/>
            <person name="Wincker P."/>
            <person name="Lander E.S."/>
            <person name="Weissenbach J."/>
            <person name="Roest Crollius H."/>
        </authorList>
    </citation>
    <scope>NUCLEOTIDE SEQUENCE [LARGE SCALE GENOMIC DNA]</scope>
</reference>
<keyword evidence="3" id="KW-0551">Lipid droplet</keyword>
<dbReference type="InParanoid" id="H3CL04"/>
<sequence>MGSGEGDMSSHQTSAVLRASRLPLVHSAFQTVTTAYTEVKGRYPLLGLIGGVAEIGVRQISQVAMRQATPLLQSLEPQMGVANAFALVGLERLERTFPILNQSTEEVVAHLRDALVLTLDDVQLWVMDGLDRALDQLERLSDAVRTTVLQVQESQVGRAASSGLDDVLSRLEEAAAHYLPLPPMLRREWELKVQEYEDEDEDEEPSVWTRVRSLLLILRLQLRHRLLKVREQLRGAARMLGGAAEAVGLGLVLEMVAELLQYMQNFLVAVVYRLDSVREAALGGVRSQAAVLAELGPMRQILELPTQAQQLLRELQDLSKILLQLVINTTPLYNMVQRPSDQEVEDFLNQEEFLSEASHRASANSLFLKAMDGRPRRRRSLHFRTARGSGAPQSPDPSSNRRSSLKEPQEVEKAPSPADSVGSQRRPSAAELLLTPLKQFVSQSQKAFEYLSPNSPENAAQDTAAATR</sequence>
<evidence type="ECO:0000313" key="5">
    <source>
        <dbReference type="Ensembl" id="ENSTNIP00000008933.1"/>
    </source>
</evidence>
<dbReference type="HOGENOM" id="CLU_556600_0_0_1"/>
<accession>H3CL04</accession>
<proteinExistence type="inferred from homology"/>
<evidence type="ECO:0000313" key="6">
    <source>
        <dbReference type="Proteomes" id="UP000007303"/>
    </source>
</evidence>
<dbReference type="OMA" id="TMRREWE"/>
<dbReference type="PANTHER" id="PTHR14024">
    <property type="entry name" value="PERILIPIN"/>
    <property type="match status" value="1"/>
</dbReference>
<dbReference type="InterPro" id="IPR004279">
    <property type="entry name" value="Perilipin"/>
</dbReference>
<dbReference type="GO" id="GO:0019915">
    <property type="term" value="P:lipid storage"/>
    <property type="evidence" value="ECO:0007669"/>
    <property type="project" value="TreeGrafter"/>
</dbReference>
<organism evidence="5 6">
    <name type="scientific">Tetraodon nigroviridis</name>
    <name type="common">Spotted green pufferfish</name>
    <name type="synonym">Chelonodon nigroviridis</name>
    <dbReference type="NCBI Taxonomy" id="99883"/>
    <lineage>
        <taxon>Eukaryota</taxon>
        <taxon>Metazoa</taxon>
        <taxon>Chordata</taxon>
        <taxon>Craniata</taxon>
        <taxon>Vertebrata</taxon>
        <taxon>Euteleostomi</taxon>
        <taxon>Actinopterygii</taxon>
        <taxon>Neopterygii</taxon>
        <taxon>Teleostei</taxon>
        <taxon>Neoteleostei</taxon>
        <taxon>Acanthomorphata</taxon>
        <taxon>Eupercaria</taxon>
        <taxon>Tetraodontiformes</taxon>
        <taxon>Tetradontoidea</taxon>
        <taxon>Tetraodontidae</taxon>
        <taxon>Tetraodon</taxon>
    </lineage>
</organism>
<dbReference type="GeneTree" id="ENSGT00950000182920"/>
<feature type="compositionally biased region" description="Basic and acidic residues" evidence="4">
    <location>
        <begin position="404"/>
        <end position="413"/>
    </location>
</feature>
<dbReference type="AlphaFoldDB" id="H3CL04"/>
<reference evidence="5" key="2">
    <citation type="submission" date="2025-08" db="UniProtKB">
        <authorList>
            <consortium name="Ensembl"/>
        </authorList>
    </citation>
    <scope>IDENTIFICATION</scope>
</reference>
<protein>
    <submittedName>
        <fullName evidence="5">Perilipin 6</fullName>
    </submittedName>
</protein>
<feature type="region of interest" description="Disordered" evidence="4">
    <location>
        <begin position="448"/>
        <end position="468"/>
    </location>
</feature>
<reference evidence="5" key="3">
    <citation type="submission" date="2025-09" db="UniProtKB">
        <authorList>
            <consortium name="Ensembl"/>
        </authorList>
    </citation>
    <scope>IDENTIFICATION</scope>
</reference>
<feature type="region of interest" description="Disordered" evidence="4">
    <location>
        <begin position="383"/>
        <end position="430"/>
    </location>
</feature>
<dbReference type="GO" id="GO:0043476">
    <property type="term" value="P:pigment accumulation"/>
    <property type="evidence" value="ECO:0007669"/>
    <property type="project" value="Ensembl"/>
</dbReference>
<dbReference type="PANTHER" id="PTHR14024:SF48">
    <property type="entry name" value="PERILIPIN 6"/>
    <property type="match status" value="1"/>
</dbReference>
<comment type="similarity">
    <text evidence="2">Belongs to the perilipin family.</text>
</comment>
<dbReference type="Pfam" id="PF03036">
    <property type="entry name" value="Perilipin"/>
    <property type="match status" value="1"/>
</dbReference>
<dbReference type="STRING" id="99883.ENSTNIP00000008933"/>
<dbReference type="GO" id="GO:0010890">
    <property type="term" value="P:positive regulation of triglyceride storage"/>
    <property type="evidence" value="ECO:0007669"/>
    <property type="project" value="TreeGrafter"/>
</dbReference>
<keyword evidence="6" id="KW-1185">Reference proteome</keyword>
<evidence type="ECO:0000256" key="4">
    <source>
        <dbReference type="SAM" id="MobiDB-lite"/>
    </source>
</evidence>
<comment type="subcellular location">
    <subcellularLocation>
        <location evidence="1">Lipid droplet</location>
    </subcellularLocation>
</comment>
<dbReference type="FunCoup" id="H3CL04">
    <property type="interactions" value="41"/>
</dbReference>
<dbReference type="Ensembl" id="ENSTNIT00000009104.1">
    <property type="protein sequence ID" value="ENSTNIP00000008933.1"/>
    <property type="gene ID" value="ENSTNIG00000006185.1"/>
</dbReference>
<evidence type="ECO:0000256" key="1">
    <source>
        <dbReference type="ARBA" id="ARBA00004502"/>
    </source>
</evidence>
<dbReference type="Proteomes" id="UP000007303">
    <property type="component" value="Unassembled WGS sequence"/>
</dbReference>
<dbReference type="GO" id="GO:0005829">
    <property type="term" value="C:cytosol"/>
    <property type="evidence" value="ECO:0007669"/>
    <property type="project" value="TreeGrafter"/>
</dbReference>
<name>H3CL04_TETNG</name>
<evidence type="ECO:0000256" key="3">
    <source>
        <dbReference type="ARBA" id="ARBA00022677"/>
    </source>
</evidence>
<dbReference type="GO" id="GO:0005811">
    <property type="term" value="C:lipid droplet"/>
    <property type="evidence" value="ECO:0007669"/>
    <property type="project" value="UniProtKB-SubCell"/>
</dbReference>